<feature type="domain" description="Orn/DAP/Arg decarboxylase 2 N-terminal" evidence="3">
    <location>
        <begin position="30"/>
        <end position="274"/>
    </location>
</feature>
<proteinExistence type="predicted"/>
<dbReference type="InterPro" id="IPR009006">
    <property type="entry name" value="Ala_racemase/Decarboxylase_C"/>
</dbReference>
<dbReference type="EMBL" id="JAHZIJ010000001">
    <property type="protein sequence ID" value="MBW7473355.1"/>
    <property type="molecule type" value="Genomic_DNA"/>
</dbReference>
<dbReference type="PANTHER" id="PTHR43727:SF2">
    <property type="entry name" value="GROUP IV DECARBOXYLASE"/>
    <property type="match status" value="1"/>
</dbReference>
<dbReference type="SUPFAM" id="SSF51419">
    <property type="entry name" value="PLP-binding barrel"/>
    <property type="match status" value="1"/>
</dbReference>
<comment type="caution">
    <text evidence="4">The sequence shown here is derived from an EMBL/GenBank/DDBJ whole genome shotgun (WGS) entry which is preliminary data.</text>
</comment>
<name>A0ABS7D0H9_9BACL</name>
<evidence type="ECO:0000256" key="2">
    <source>
        <dbReference type="ARBA" id="ARBA00022898"/>
    </source>
</evidence>
<protein>
    <submittedName>
        <fullName evidence="4">Type III PLP-dependent enzyme</fullName>
    </submittedName>
</protein>
<dbReference type="InterPro" id="IPR022644">
    <property type="entry name" value="De-COase2_N"/>
</dbReference>
<dbReference type="InterPro" id="IPR002433">
    <property type="entry name" value="Orn_de-COase"/>
</dbReference>
<dbReference type="PANTHER" id="PTHR43727">
    <property type="entry name" value="DIAMINOPIMELATE DECARBOXYLASE"/>
    <property type="match status" value="1"/>
</dbReference>
<dbReference type="Gene3D" id="2.40.37.10">
    <property type="entry name" value="Lyase, Ornithine Decarboxylase, Chain A, domain 1"/>
    <property type="match status" value="1"/>
</dbReference>
<evidence type="ECO:0000313" key="5">
    <source>
        <dbReference type="Proteomes" id="UP000812277"/>
    </source>
</evidence>
<comment type="cofactor">
    <cofactor evidence="1">
        <name>pyridoxal 5'-phosphate</name>
        <dbReference type="ChEBI" id="CHEBI:597326"/>
    </cofactor>
</comment>
<dbReference type="Pfam" id="PF02784">
    <property type="entry name" value="Orn_Arg_deC_N"/>
    <property type="match status" value="1"/>
</dbReference>
<dbReference type="InterPro" id="IPR029066">
    <property type="entry name" value="PLP-binding_barrel"/>
</dbReference>
<keyword evidence="5" id="KW-1185">Reference proteome</keyword>
<evidence type="ECO:0000256" key="1">
    <source>
        <dbReference type="ARBA" id="ARBA00001933"/>
    </source>
</evidence>
<dbReference type="PRINTS" id="PR01179">
    <property type="entry name" value="ODADCRBXLASE"/>
</dbReference>
<dbReference type="CDD" id="cd06843">
    <property type="entry name" value="PLPDE_III_PvsE_like"/>
    <property type="match status" value="1"/>
</dbReference>
<dbReference type="InterPro" id="IPR000183">
    <property type="entry name" value="Orn/DAP/Arg_de-COase"/>
</dbReference>
<gene>
    <name evidence="4" type="ORF">K0T92_01195</name>
</gene>
<dbReference type="PRINTS" id="PR01182">
    <property type="entry name" value="ORNDCRBXLASE"/>
</dbReference>
<accession>A0ABS7D0H9</accession>
<keyword evidence="2" id="KW-0663">Pyridoxal phosphate</keyword>
<evidence type="ECO:0000259" key="3">
    <source>
        <dbReference type="Pfam" id="PF02784"/>
    </source>
</evidence>
<organism evidence="4 5">
    <name type="scientific">Paenibacillus oenotherae</name>
    <dbReference type="NCBI Taxonomy" id="1435645"/>
    <lineage>
        <taxon>Bacteria</taxon>
        <taxon>Bacillati</taxon>
        <taxon>Bacillota</taxon>
        <taxon>Bacilli</taxon>
        <taxon>Bacillales</taxon>
        <taxon>Paenibacillaceae</taxon>
        <taxon>Paenibacillus</taxon>
    </lineage>
</organism>
<dbReference type="SUPFAM" id="SSF50621">
    <property type="entry name" value="Alanine racemase C-terminal domain-like"/>
    <property type="match status" value="1"/>
</dbReference>
<dbReference type="Proteomes" id="UP000812277">
    <property type="component" value="Unassembled WGS sequence"/>
</dbReference>
<reference evidence="4 5" key="1">
    <citation type="submission" date="2021-07" db="EMBL/GenBank/DDBJ databases">
        <title>Paenibacillus radiodurans sp. nov., isolated from the southeastern edge of Tengger Desert.</title>
        <authorList>
            <person name="Zhang G."/>
        </authorList>
    </citation>
    <scope>NUCLEOTIDE SEQUENCE [LARGE SCALE GENOMIC DNA]</scope>
    <source>
        <strain evidence="4 5">DT7-4</strain>
    </source>
</reference>
<evidence type="ECO:0000313" key="4">
    <source>
        <dbReference type="EMBL" id="MBW7473355.1"/>
    </source>
</evidence>
<sequence length="406" mass="45164">MNAIIEQIAACKRTSEAPYSAYLYDMEALRRHAASSIAALPPYCRLYYAVKANPEEPILRALSESVHGFEVASFGEMEKVRRAAPAAPVIFGGPGKTDAEIEGALQLGVQLFHVESRNELQRIGHIASRLGIVAPVLLRVNLRASLPDATLTMAGPRSQFGIDEHEIPDVISLAGTLPSIKLEGFHLHSLSNNLSSERHIQLVKLYCSRVMEWIRMFNLDISYLNAGGGIGVNYAELDDQFDWRAFTEGLAGEVSEVCPPGVTVIFECGRYLSAFCGYYAAEVLDVKHNHGHGFVVIRGGTHHFRLPSSWQHNHPFRILPIERWDYPFARAELTDAEITIAGELCTPKDVLARDIYVEKVRIGDIVLFELAGAYGWTISHHDFLSHPHPQHLFIHEQGSHLQVSAR</sequence>
<dbReference type="Gene3D" id="3.20.20.10">
    <property type="entry name" value="Alanine racemase"/>
    <property type="match status" value="1"/>
</dbReference>